<reference evidence="2" key="1">
    <citation type="submission" date="2023-03" db="EMBL/GenBank/DDBJ databases">
        <title>Massive genome expansion in bonnet fungi (Mycena s.s.) driven by repeated elements and novel gene families across ecological guilds.</title>
        <authorList>
            <consortium name="Lawrence Berkeley National Laboratory"/>
            <person name="Harder C.B."/>
            <person name="Miyauchi S."/>
            <person name="Viragh M."/>
            <person name="Kuo A."/>
            <person name="Thoen E."/>
            <person name="Andreopoulos B."/>
            <person name="Lu D."/>
            <person name="Skrede I."/>
            <person name="Drula E."/>
            <person name="Henrissat B."/>
            <person name="Morin E."/>
            <person name="Kohler A."/>
            <person name="Barry K."/>
            <person name="LaButti K."/>
            <person name="Morin E."/>
            <person name="Salamov A."/>
            <person name="Lipzen A."/>
            <person name="Mereny Z."/>
            <person name="Hegedus B."/>
            <person name="Baldrian P."/>
            <person name="Stursova M."/>
            <person name="Weitz H."/>
            <person name="Taylor A."/>
            <person name="Grigoriev I.V."/>
            <person name="Nagy L.G."/>
            <person name="Martin F."/>
            <person name="Kauserud H."/>
        </authorList>
    </citation>
    <scope>NUCLEOTIDE SEQUENCE</scope>
    <source>
        <strain evidence="2">CBHHK067</strain>
    </source>
</reference>
<keyword evidence="3" id="KW-1185">Reference proteome</keyword>
<name>A0AAD7CLV3_MYCRO</name>
<evidence type="ECO:0000256" key="1">
    <source>
        <dbReference type="SAM" id="MobiDB-lite"/>
    </source>
</evidence>
<feature type="region of interest" description="Disordered" evidence="1">
    <location>
        <begin position="409"/>
        <end position="516"/>
    </location>
</feature>
<protein>
    <submittedName>
        <fullName evidence="2">Uncharacterized protein</fullName>
    </submittedName>
</protein>
<organism evidence="2 3">
    <name type="scientific">Mycena rosella</name>
    <name type="common">Pink bonnet</name>
    <name type="synonym">Agaricus rosellus</name>
    <dbReference type="NCBI Taxonomy" id="1033263"/>
    <lineage>
        <taxon>Eukaryota</taxon>
        <taxon>Fungi</taxon>
        <taxon>Dikarya</taxon>
        <taxon>Basidiomycota</taxon>
        <taxon>Agaricomycotina</taxon>
        <taxon>Agaricomycetes</taxon>
        <taxon>Agaricomycetidae</taxon>
        <taxon>Agaricales</taxon>
        <taxon>Marasmiineae</taxon>
        <taxon>Mycenaceae</taxon>
        <taxon>Mycena</taxon>
    </lineage>
</organism>
<feature type="compositionally biased region" description="Basic and acidic residues" evidence="1">
    <location>
        <begin position="457"/>
        <end position="471"/>
    </location>
</feature>
<dbReference type="EMBL" id="JARKIE010000349">
    <property type="protein sequence ID" value="KAJ7652292.1"/>
    <property type="molecule type" value="Genomic_DNA"/>
</dbReference>
<feature type="compositionally biased region" description="Pro residues" evidence="1">
    <location>
        <begin position="427"/>
        <end position="450"/>
    </location>
</feature>
<evidence type="ECO:0000313" key="3">
    <source>
        <dbReference type="Proteomes" id="UP001221757"/>
    </source>
</evidence>
<evidence type="ECO:0000313" key="2">
    <source>
        <dbReference type="EMBL" id="KAJ7652292.1"/>
    </source>
</evidence>
<sequence length="536" mass="59241">MALQAKFTTEQRKHLETYLPEFVQQLDAGVQGSQLTQWKQATATKALESPPFANLDVSVVSRNGWFEVVGSSPHIENFVLTCAQKIVRKFTNYYNQVYKKSHSTNPSLSTIVKGNPLLQFASVLTGRQLFARDMHDNIAALAKDFVAETGTNDAAAYQKVLKDMWDPLDASEKSTWDTKAEEECGDVSVNQQGFASNIHLALRSLCQYGHVGDAEMVLFYAFRDEASGDLLSGTIHGHSKHNKSNFGGDDLKQSYGAAWQSFADSVIPRATVCHSTAIAVGDDGIVIFPLVDLETLPVADFRLLLQDYFGQCWVHKDPAPWDSTPPIPWADISSDPSKFYDTEKFKFPLPLKDPQTFNMVETLVMGQFLLLMDAANRFHFRPRSSGELIDEVVINHLAPPIIPPIIPAQGVPVPPVGQQSPSATSQSPPPSPTVTPPMRTPTLSPPPPSQPRAKSKQTRDQTGRDHEEDTSSIKIKKKRESKHDGDSPNAPRRRSTRSRGTAMNQASSTSKIIRKSVPTKKGYKGWVVVTDEEAED</sequence>
<feature type="compositionally biased region" description="Low complexity" evidence="1">
    <location>
        <begin position="409"/>
        <end position="426"/>
    </location>
</feature>
<comment type="caution">
    <text evidence="2">The sequence shown here is derived from an EMBL/GenBank/DDBJ whole genome shotgun (WGS) entry which is preliminary data.</text>
</comment>
<proteinExistence type="predicted"/>
<dbReference type="AlphaFoldDB" id="A0AAD7CLV3"/>
<dbReference type="Proteomes" id="UP001221757">
    <property type="component" value="Unassembled WGS sequence"/>
</dbReference>
<gene>
    <name evidence="2" type="ORF">B0H17DRAFT_1147412</name>
</gene>
<feature type="compositionally biased region" description="Polar residues" evidence="1">
    <location>
        <begin position="498"/>
        <end position="511"/>
    </location>
</feature>
<accession>A0AAD7CLV3</accession>